<name>A0ABS4GWK7_9BACL</name>
<sequence>MNKEQALSKFKELEEKLSHYRSILALVQWDMETGAPKQGIPYMASAMGTLSTEVFRITTSEEMGECLQVLTEDTNPADGDLRTMASLREAKRSYEQSKKIPEKLYSEFVVLTANAQSIWAEAKKTDNYSLYEPTLQRIIEINREFTKCYGYEEHPYDALLDLYEPGYTVRVLDPLFANLKDRTLSLLQRIQTSPNKPREDIFGQGFDKQKQKEFCFHLLPKLGFNLEAGVLGASAHPFATGISLRDVRITTRYIDDVRSSVLSVIHETGHALYEQGIDPELEGTFLRDGASMGIHESQSRFLENMVGRSKEFWSSLYPDLQRTFPSQLQQVSLEDFYRSLNIVEPSLIRTEADELTYNLHIMIRYELEKAMIQGEINAKDLPEIWNSKMKEYLGVVPPTNAEGVLQDIHWSFGEFGYFPSYTLGNLYSAQIYHVIQQKIPGFHQLLTEGNLLPIREWLREQIHQYGKIYTPGELIEKVSGEKLNADYLIQYFEEKFSKVYQLGQ</sequence>
<gene>
    <name evidence="2" type="ORF">J2Z37_004259</name>
</gene>
<dbReference type="Pfam" id="PF02074">
    <property type="entry name" value="Peptidase_M32"/>
    <property type="match status" value="1"/>
</dbReference>
<dbReference type="PIRSF" id="PIRSF006615">
    <property type="entry name" value="Zn_crbxpep_Taq"/>
    <property type="match status" value="1"/>
</dbReference>
<comment type="caution">
    <text evidence="2">The sequence shown here is derived from an EMBL/GenBank/DDBJ whole genome shotgun (WGS) entry which is preliminary data.</text>
</comment>
<dbReference type="EMBL" id="JAGGKT010000018">
    <property type="protein sequence ID" value="MBP1934240.1"/>
    <property type="molecule type" value="Genomic_DNA"/>
</dbReference>
<dbReference type="Proteomes" id="UP001519343">
    <property type="component" value="Unassembled WGS sequence"/>
</dbReference>
<dbReference type="PANTHER" id="PTHR34217:SF1">
    <property type="entry name" value="CARBOXYPEPTIDASE 1"/>
    <property type="match status" value="1"/>
</dbReference>
<dbReference type="Gene3D" id="1.10.1370.30">
    <property type="match status" value="1"/>
</dbReference>
<dbReference type="PROSITE" id="PS52034">
    <property type="entry name" value="PEPTIDASE_M32"/>
    <property type="match status" value="1"/>
</dbReference>
<dbReference type="RefSeq" id="WP_209812246.1">
    <property type="nucleotide sequence ID" value="NZ_JAGGKT010000018.1"/>
</dbReference>
<keyword evidence="1 2" id="KW-0378">Hydrolase</keyword>
<reference evidence="2 3" key="1">
    <citation type="submission" date="2021-03" db="EMBL/GenBank/DDBJ databases">
        <title>Genomic Encyclopedia of Type Strains, Phase IV (KMG-IV): sequencing the most valuable type-strain genomes for metagenomic binning, comparative biology and taxonomic classification.</title>
        <authorList>
            <person name="Goeker M."/>
        </authorList>
    </citation>
    <scope>NUCLEOTIDE SEQUENCE [LARGE SCALE GENOMIC DNA]</scope>
    <source>
        <strain evidence="2 3">DSM 24738</strain>
    </source>
</reference>
<proteinExistence type="inferred from homology"/>
<dbReference type="CDD" id="cd06460">
    <property type="entry name" value="M32_Taq"/>
    <property type="match status" value="1"/>
</dbReference>
<evidence type="ECO:0000313" key="2">
    <source>
        <dbReference type="EMBL" id="MBP1934240.1"/>
    </source>
</evidence>
<protein>
    <recommendedName>
        <fullName evidence="1">Metal-dependent carboxypeptidase</fullName>
        <ecNumber evidence="1">3.4.17.19</ecNumber>
    </recommendedName>
</protein>
<dbReference type="GO" id="GO:0004180">
    <property type="term" value="F:carboxypeptidase activity"/>
    <property type="evidence" value="ECO:0007669"/>
    <property type="project" value="UniProtKB-KW"/>
</dbReference>
<comment type="similarity">
    <text evidence="1">Belongs to the peptidase M32 family.</text>
</comment>
<evidence type="ECO:0000256" key="1">
    <source>
        <dbReference type="PIRNR" id="PIRNR006615"/>
    </source>
</evidence>
<comment type="catalytic activity">
    <reaction evidence="1">
        <text>Release of a C-terminal amino acid with broad specificity, except for -Pro.</text>
        <dbReference type="EC" id="3.4.17.19"/>
    </reaction>
</comment>
<keyword evidence="1" id="KW-0479">Metal-binding</keyword>
<keyword evidence="1" id="KW-0482">Metalloprotease</keyword>
<comment type="function">
    <text evidence="1">Broad specificity carboxypetidase that releases amino acids sequentially from the C-terminus, including neutral, aromatic, polar and basic residues.</text>
</comment>
<dbReference type="InterPro" id="IPR001333">
    <property type="entry name" value="Peptidase_M32_Taq"/>
</dbReference>
<organism evidence="2 3">
    <name type="scientific">Ammoniphilus resinae</name>
    <dbReference type="NCBI Taxonomy" id="861532"/>
    <lineage>
        <taxon>Bacteria</taxon>
        <taxon>Bacillati</taxon>
        <taxon>Bacillota</taxon>
        <taxon>Bacilli</taxon>
        <taxon>Bacillales</taxon>
        <taxon>Paenibacillaceae</taxon>
        <taxon>Aneurinibacillus group</taxon>
        <taxon>Ammoniphilus</taxon>
    </lineage>
</organism>
<keyword evidence="3" id="KW-1185">Reference proteome</keyword>
<accession>A0ABS4GWK7</accession>
<dbReference type="PRINTS" id="PR00998">
    <property type="entry name" value="CRBOXYPTASET"/>
</dbReference>
<dbReference type="EC" id="3.4.17.19" evidence="1"/>
<keyword evidence="1 2" id="KW-0121">Carboxypeptidase</keyword>
<dbReference type="SUPFAM" id="SSF55486">
    <property type="entry name" value="Metalloproteases ('zincins'), catalytic domain"/>
    <property type="match status" value="1"/>
</dbReference>
<keyword evidence="1" id="KW-0645">Protease</keyword>
<dbReference type="PANTHER" id="PTHR34217">
    <property type="entry name" value="METAL-DEPENDENT CARBOXYPEPTIDASE"/>
    <property type="match status" value="1"/>
</dbReference>
<evidence type="ECO:0000313" key="3">
    <source>
        <dbReference type="Proteomes" id="UP001519343"/>
    </source>
</evidence>